<evidence type="ECO:0000313" key="3">
    <source>
        <dbReference type="Proteomes" id="UP000054018"/>
    </source>
</evidence>
<reference evidence="3" key="2">
    <citation type="submission" date="2015-01" db="EMBL/GenBank/DDBJ databases">
        <title>Evolutionary Origins and Diversification of the Mycorrhizal Mutualists.</title>
        <authorList>
            <consortium name="DOE Joint Genome Institute"/>
            <consortium name="Mycorrhizal Genomics Consortium"/>
            <person name="Kohler A."/>
            <person name="Kuo A."/>
            <person name="Nagy L.G."/>
            <person name="Floudas D."/>
            <person name="Copeland A."/>
            <person name="Barry K.W."/>
            <person name="Cichocki N."/>
            <person name="Veneault-Fourrey C."/>
            <person name="LaButti K."/>
            <person name="Lindquist E.A."/>
            <person name="Lipzen A."/>
            <person name="Lundell T."/>
            <person name="Morin E."/>
            <person name="Murat C."/>
            <person name="Riley R."/>
            <person name="Ohm R."/>
            <person name="Sun H."/>
            <person name="Tunlid A."/>
            <person name="Henrissat B."/>
            <person name="Grigoriev I.V."/>
            <person name="Hibbett D.S."/>
            <person name="Martin F."/>
        </authorList>
    </citation>
    <scope>NUCLEOTIDE SEQUENCE [LARGE SCALE GENOMIC DNA]</scope>
    <source>
        <strain evidence="3">441</strain>
    </source>
</reference>
<feature type="non-terminal residue" evidence="2">
    <location>
        <position position="1"/>
    </location>
</feature>
<protein>
    <submittedName>
        <fullName evidence="2">Uncharacterized protein</fullName>
    </submittedName>
</protein>
<keyword evidence="3" id="KW-1185">Reference proteome</keyword>
<dbReference type="AlphaFoldDB" id="A0A0C9ZK00"/>
<dbReference type="STRING" id="765257.A0A0C9ZK00"/>
<name>A0A0C9ZK00_9AGAM</name>
<evidence type="ECO:0000256" key="1">
    <source>
        <dbReference type="SAM" id="MobiDB-lite"/>
    </source>
</evidence>
<dbReference type="EMBL" id="KN833702">
    <property type="protein sequence ID" value="KIK26274.1"/>
    <property type="molecule type" value="Genomic_DNA"/>
</dbReference>
<reference evidence="2 3" key="1">
    <citation type="submission" date="2014-04" db="EMBL/GenBank/DDBJ databases">
        <authorList>
            <consortium name="DOE Joint Genome Institute"/>
            <person name="Kuo A."/>
            <person name="Kohler A."/>
            <person name="Costa M.D."/>
            <person name="Nagy L.G."/>
            <person name="Floudas D."/>
            <person name="Copeland A."/>
            <person name="Barry K.W."/>
            <person name="Cichocki N."/>
            <person name="Veneault-Fourrey C."/>
            <person name="LaButti K."/>
            <person name="Lindquist E.A."/>
            <person name="Lipzen A."/>
            <person name="Lundell T."/>
            <person name="Morin E."/>
            <person name="Murat C."/>
            <person name="Sun H."/>
            <person name="Tunlid A."/>
            <person name="Henrissat B."/>
            <person name="Grigoriev I.V."/>
            <person name="Hibbett D.S."/>
            <person name="Martin F."/>
            <person name="Nordberg H.P."/>
            <person name="Cantor M.N."/>
            <person name="Hua S.X."/>
        </authorList>
    </citation>
    <scope>NUCLEOTIDE SEQUENCE [LARGE SCALE GENOMIC DNA]</scope>
    <source>
        <strain evidence="2 3">441</strain>
    </source>
</reference>
<gene>
    <name evidence="2" type="ORF">PISMIDRAFT_676055</name>
</gene>
<sequence length="118" mass="13170">KPRQSTHLPNGSSSTPAPYVGTSHTRVQIPQVSQPIPIRPKQGESLQEDQRSRSRMYPTREGSYQQHGRYSSSATRDPRAESPALDSTRKVNEIPRGGIVRGNSPSVRVRQIRWVDGP</sequence>
<feature type="region of interest" description="Disordered" evidence="1">
    <location>
        <begin position="1"/>
        <end position="105"/>
    </location>
</feature>
<dbReference type="HOGENOM" id="CLU_2078663_0_0_1"/>
<feature type="compositionally biased region" description="Polar residues" evidence="1">
    <location>
        <begin position="62"/>
        <end position="75"/>
    </location>
</feature>
<feature type="compositionally biased region" description="Polar residues" evidence="1">
    <location>
        <begin position="1"/>
        <end position="34"/>
    </location>
</feature>
<accession>A0A0C9ZK00</accession>
<dbReference type="OrthoDB" id="6105938at2759"/>
<dbReference type="Proteomes" id="UP000054018">
    <property type="component" value="Unassembled WGS sequence"/>
</dbReference>
<organism evidence="2 3">
    <name type="scientific">Pisolithus microcarpus 441</name>
    <dbReference type="NCBI Taxonomy" id="765257"/>
    <lineage>
        <taxon>Eukaryota</taxon>
        <taxon>Fungi</taxon>
        <taxon>Dikarya</taxon>
        <taxon>Basidiomycota</taxon>
        <taxon>Agaricomycotina</taxon>
        <taxon>Agaricomycetes</taxon>
        <taxon>Agaricomycetidae</taxon>
        <taxon>Boletales</taxon>
        <taxon>Sclerodermatineae</taxon>
        <taxon>Pisolithaceae</taxon>
        <taxon>Pisolithus</taxon>
    </lineage>
</organism>
<proteinExistence type="predicted"/>
<evidence type="ECO:0000313" key="2">
    <source>
        <dbReference type="EMBL" id="KIK26274.1"/>
    </source>
</evidence>